<feature type="transmembrane region" description="Helical" evidence="8">
    <location>
        <begin position="318"/>
        <end position="337"/>
    </location>
</feature>
<dbReference type="AlphaFoldDB" id="A0A158HSI2"/>
<evidence type="ECO:0000313" key="11">
    <source>
        <dbReference type="Proteomes" id="UP000054683"/>
    </source>
</evidence>
<feature type="transmembrane region" description="Helical" evidence="8">
    <location>
        <begin position="125"/>
        <end position="150"/>
    </location>
</feature>
<feature type="transmembrane region" description="Helical" evidence="8">
    <location>
        <begin position="162"/>
        <end position="183"/>
    </location>
</feature>
<dbReference type="RefSeq" id="WP_063977883.1">
    <property type="nucleotide sequence ID" value="NZ_FCOK02000034.1"/>
</dbReference>
<evidence type="ECO:0000256" key="3">
    <source>
        <dbReference type="ARBA" id="ARBA00022475"/>
    </source>
</evidence>
<keyword evidence="5" id="KW-0769">Symport</keyword>
<evidence type="ECO:0000256" key="7">
    <source>
        <dbReference type="ARBA" id="ARBA00023136"/>
    </source>
</evidence>
<dbReference type="InterPro" id="IPR036259">
    <property type="entry name" value="MFS_trans_sf"/>
</dbReference>
<dbReference type="EMBL" id="FCOK02000034">
    <property type="protein sequence ID" value="SAL47354.1"/>
    <property type="molecule type" value="Genomic_DNA"/>
</dbReference>
<evidence type="ECO:0000256" key="8">
    <source>
        <dbReference type="SAM" id="Phobius"/>
    </source>
</evidence>
<dbReference type="InterPro" id="IPR011701">
    <property type="entry name" value="MFS"/>
</dbReference>
<accession>A0A158HSI2</accession>
<feature type="domain" description="Major facilitator superfamily (MFS) profile" evidence="9">
    <location>
        <begin position="23"/>
        <end position="437"/>
    </location>
</feature>
<feature type="transmembrane region" description="Helical" evidence="8">
    <location>
        <begin position="410"/>
        <end position="430"/>
    </location>
</feature>
<feature type="transmembrane region" description="Helical" evidence="8">
    <location>
        <begin position="289"/>
        <end position="306"/>
    </location>
</feature>
<dbReference type="SUPFAM" id="SSF103473">
    <property type="entry name" value="MFS general substrate transporter"/>
    <property type="match status" value="1"/>
</dbReference>
<organism evidence="10 11">
    <name type="scientific">Caballeronia udeis</name>
    <dbReference type="NCBI Taxonomy" id="1232866"/>
    <lineage>
        <taxon>Bacteria</taxon>
        <taxon>Pseudomonadati</taxon>
        <taxon>Pseudomonadota</taxon>
        <taxon>Betaproteobacteria</taxon>
        <taxon>Burkholderiales</taxon>
        <taxon>Burkholderiaceae</taxon>
        <taxon>Caballeronia</taxon>
    </lineage>
</organism>
<keyword evidence="3" id="KW-1003">Cell membrane</keyword>
<proteinExistence type="predicted"/>
<dbReference type="Gene3D" id="1.20.1250.20">
    <property type="entry name" value="MFS general substrate transporter like domains"/>
    <property type="match status" value="2"/>
</dbReference>
<reference evidence="10 11" key="1">
    <citation type="submission" date="2016-01" db="EMBL/GenBank/DDBJ databases">
        <authorList>
            <person name="Oliw E.H."/>
        </authorList>
    </citation>
    <scope>NUCLEOTIDE SEQUENCE [LARGE SCALE GENOMIC DNA]</scope>
    <source>
        <strain evidence="10">LMG 27134</strain>
    </source>
</reference>
<dbReference type="OrthoDB" id="6766492at2"/>
<feature type="transmembrane region" description="Helical" evidence="8">
    <location>
        <begin position="383"/>
        <end position="404"/>
    </location>
</feature>
<keyword evidence="2" id="KW-0813">Transport</keyword>
<sequence length="465" mass="49729">MNPAEHEGASTPTAPDRRQVRRTLVASVIGSGFEWFDFTAYVYFSKIIAEVFFSVGSSVVSMSLALATFAVGFLVRPLGGVLLGIYADRVGRTRALSLVMLMMCAGTLILGLAPGYATLGVAAPLLVLLARLIQGLAIGGQFSLSSVVVVESAPPGKKMFYGSFNMSSQALAILLASGCSYLLINNLSTNSLTSWGWRVPFLIGALIGPLGFYIRHNIAESPEFEALRKQVRAGATRAFRLRDFVREQGDAALCAMGVMIIGTASNYLWNAYLPVYVEHQLHLPLKSALLGTFIGGVINFLLFPLSGKLADKFGAYRLFYPLVITWLLCTFPLFWFIVSAPSLTRLLIAQIIASLFQVAIAGPHPGMLSAIFPAKARSTGVALSYNLAVTLFGGMAPLTVSTLTQATGSHYVPAFYVVFAALVSLALVAFTRTGQSALANDRASRQPFSATQHAPATDLQSSSDS</sequence>
<dbReference type="GO" id="GO:0005886">
    <property type="term" value="C:plasma membrane"/>
    <property type="evidence" value="ECO:0007669"/>
    <property type="project" value="UniProtKB-SubCell"/>
</dbReference>
<name>A0A158HSI2_9BURK</name>
<dbReference type="GO" id="GO:0015293">
    <property type="term" value="F:symporter activity"/>
    <property type="evidence" value="ECO:0007669"/>
    <property type="project" value="UniProtKB-KW"/>
</dbReference>
<evidence type="ECO:0000256" key="4">
    <source>
        <dbReference type="ARBA" id="ARBA00022692"/>
    </source>
</evidence>
<evidence type="ECO:0000256" key="2">
    <source>
        <dbReference type="ARBA" id="ARBA00022448"/>
    </source>
</evidence>
<feature type="transmembrane region" description="Helical" evidence="8">
    <location>
        <begin position="98"/>
        <end position="119"/>
    </location>
</feature>
<comment type="subcellular location">
    <subcellularLocation>
        <location evidence="1">Cell membrane</location>
        <topology evidence="1">Multi-pass membrane protein</topology>
    </subcellularLocation>
</comment>
<evidence type="ECO:0000259" key="9">
    <source>
        <dbReference type="PROSITE" id="PS50850"/>
    </source>
</evidence>
<keyword evidence="4 8" id="KW-0812">Transmembrane</keyword>
<dbReference type="PANTHER" id="PTHR43528">
    <property type="entry name" value="ALPHA-KETOGLUTARATE PERMEASE"/>
    <property type="match status" value="1"/>
</dbReference>
<feature type="transmembrane region" description="Helical" evidence="8">
    <location>
        <begin position="24"/>
        <end position="44"/>
    </location>
</feature>
<feature type="transmembrane region" description="Helical" evidence="8">
    <location>
        <begin position="195"/>
        <end position="214"/>
    </location>
</feature>
<keyword evidence="6 8" id="KW-1133">Transmembrane helix</keyword>
<feature type="transmembrane region" description="Helical" evidence="8">
    <location>
        <begin position="250"/>
        <end position="269"/>
    </location>
</feature>
<evidence type="ECO:0000256" key="5">
    <source>
        <dbReference type="ARBA" id="ARBA00022847"/>
    </source>
</evidence>
<dbReference type="InterPro" id="IPR020846">
    <property type="entry name" value="MFS_dom"/>
</dbReference>
<feature type="transmembrane region" description="Helical" evidence="8">
    <location>
        <begin position="64"/>
        <end position="86"/>
    </location>
</feature>
<dbReference type="PANTHER" id="PTHR43528:SF8">
    <property type="entry name" value="BLR0239 PROTEIN"/>
    <property type="match status" value="1"/>
</dbReference>
<keyword evidence="7 8" id="KW-0472">Membrane</keyword>
<evidence type="ECO:0000256" key="1">
    <source>
        <dbReference type="ARBA" id="ARBA00004651"/>
    </source>
</evidence>
<dbReference type="InterPro" id="IPR051084">
    <property type="entry name" value="H+-coupled_symporters"/>
</dbReference>
<evidence type="ECO:0000313" key="10">
    <source>
        <dbReference type="EMBL" id="SAL47354.1"/>
    </source>
</evidence>
<dbReference type="Proteomes" id="UP000054683">
    <property type="component" value="Unassembled WGS sequence"/>
</dbReference>
<feature type="transmembrane region" description="Helical" evidence="8">
    <location>
        <begin position="343"/>
        <end position="362"/>
    </location>
</feature>
<gene>
    <name evidence="10" type="ORF">AWB69_04771</name>
</gene>
<protein>
    <submittedName>
        <fullName evidence="10">Membrane protein</fullName>
    </submittedName>
</protein>
<dbReference type="Pfam" id="PF07690">
    <property type="entry name" value="MFS_1"/>
    <property type="match status" value="1"/>
</dbReference>
<dbReference type="PROSITE" id="PS50850">
    <property type="entry name" value="MFS"/>
    <property type="match status" value="1"/>
</dbReference>
<evidence type="ECO:0000256" key="6">
    <source>
        <dbReference type="ARBA" id="ARBA00022989"/>
    </source>
</evidence>